<sequence>MRGRDNIATSALLFVFLYTGIDKLLSLESRCQAFYLYTSPQLPIRFAYRDRLLPHPNPLLEERELVSTKQNVTIMNRILSTILPHPSSRYASLYGTGSLLKERELVSAN</sequence>
<dbReference type="AlphaFoldDB" id="A0A1I1B9M3"/>
<dbReference type="Proteomes" id="UP000198790">
    <property type="component" value="Unassembled WGS sequence"/>
</dbReference>
<proteinExistence type="predicted"/>
<keyword evidence="2" id="KW-1185">Reference proteome</keyword>
<reference evidence="1 2" key="1">
    <citation type="submission" date="2016-10" db="EMBL/GenBank/DDBJ databases">
        <authorList>
            <person name="de Groot N.N."/>
        </authorList>
    </citation>
    <scope>NUCLEOTIDE SEQUENCE [LARGE SCALE GENOMIC DNA]</scope>
    <source>
        <strain evidence="1 2">DSM 23399</strain>
    </source>
</reference>
<protein>
    <submittedName>
        <fullName evidence="1">Uncharacterized protein</fullName>
    </submittedName>
</protein>
<gene>
    <name evidence="1" type="ORF">SAMN04489723_111124</name>
</gene>
<accession>A0A1I1B9M3</accession>
<dbReference type="EMBL" id="FOKK01000011">
    <property type="protein sequence ID" value="SFB46492.1"/>
    <property type="molecule type" value="Genomic_DNA"/>
</dbReference>
<evidence type="ECO:0000313" key="1">
    <source>
        <dbReference type="EMBL" id="SFB46492.1"/>
    </source>
</evidence>
<name>A0A1I1B9M3_9BACT</name>
<organism evidence="1 2">
    <name type="scientific">Algoriphagus aquimarinus</name>
    <dbReference type="NCBI Taxonomy" id="237018"/>
    <lineage>
        <taxon>Bacteria</taxon>
        <taxon>Pseudomonadati</taxon>
        <taxon>Bacteroidota</taxon>
        <taxon>Cytophagia</taxon>
        <taxon>Cytophagales</taxon>
        <taxon>Cyclobacteriaceae</taxon>
        <taxon>Algoriphagus</taxon>
    </lineage>
</organism>
<evidence type="ECO:0000313" key="2">
    <source>
        <dbReference type="Proteomes" id="UP000198790"/>
    </source>
</evidence>